<dbReference type="Proteomes" id="UP000788993">
    <property type="component" value="Unassembled WGS sequence"/>
</dbReference>
<dbReference type="AlphaFoldDB" id="A0A9P8NRN0"/>
<evidence type="ECO:0000313" key="2">
    <source>
        <dbReference type="Proteomes" id="UP000788993"/>
    </source>
</evidence>
<keyword evidence="2" id="KW-1185">Reference proteome</keyword>
<accession>A0A9P8NRN0</accession>
<protein>
    <submittedName>
        <fullName evidence="1">Uncharacterized protein</fullName>
    </submittedName>
</protein>
<sequence>MGRFWANRSSTTLYMALLMGSYLNDSLRLDVRKDLDVALSTCCVSRGHAGVEGLVIWTLNLQPSKFQSRNYRPQEWLYAKIESRRPGNTDNRGGNLSIHQLWTLMETSGSADLLQNTLVCDLAEVGALDFGSNTVQGSSQGVLGRCVHHLGSDTGGVWRPLVENNLVSLAVALADLVLEVVDGVPTVVFRQVLDESVVGVFCGGGVDDDLGFGVIELVDDRLELLAELQVVESLQGLVGNSNTKVRATPNGHNSC</sequence>
<dbReference type="EMBL" id="JAEUBD010001571">
    <property type="protein sequence ID" value="KAH3658725.1"/>
    <property type="molecule type" value="Genomic_DNA"/>
</dbReference>
<name>A0A9P8NRN0_9ASCO</name>
<evidence type="ECO:0000313" key="1">
    <source>
        <dbReference type="EMBL" id="KAH3658725.1"/>
    </source>
</evidence>
<organism evidence="1 2">
    <name type="scientific">Ogataea polymorpha</name>
    <dbReference type="NCBI Taxonomy" id="460523"/>
    <lineage>
        <taxon>Eukaryota</taxon>
        <taxon>Fungi</taxon>
        <taxon>Dikarya</taxon>
        <taxon>Ascomycota</taxon>
        <taxon>Saccharomycotina</taxon>
        <taxon>Pichiomycetes</taxon>
        <taxon>Pichiales</taxon>
        <taxon>Pichiaceae</taxon>
        <taxon>Ogataea</taxon>
    </lineage>
</organism>
<comment type="caution">
    <text evidence="1">The sequence shown here is derived from an EMBL/GenBank/DDBJ whole genome shotgun (WGS) entry which is preliminary data.</text>
</comment>
<reference evidence="1" key="2">
    <citation type="submission" date="2021-01" db="EMBL/GenBank/DDBJ databases">
        <authorList>
            <person name="Schikora-Tamarit M.A."/>
        </authorList>
    </citation>
    <scope>NUCLEOTIDE SEQUENCE</scope>
    <source>
        <strain evidence="1">NCAIM Y.01608</strain>
    </source>
</reference>
<reference evidence="1" key="1">
    <citation type="journal article" date="2021" name="Open Biol.">
        <title>Shared evolutionary footprints suggest mitochondrial oxidative damage underlies multiple complex I losses in fungi.</title>
        <authorList>
            <person name="Schikora-Tamarit M.A."/>
            <person name="Marcet-Houben M."/>
            <person name="Nosek J."/>
            <person name="Gabaldon T."/>
        </authorList>
    </citation>
    <scope>NUCLEOTIDE SEQUENCE</scope>
    <source>
        <strain evidence="1">NCAIM Y.01608</strain>
    </source>
</reference>
<gene>
    <name evidence="1" type="ORF">OGATHE_006449</name>
</gene>
<proteinExistence type="predicted"/>